<name>A0AAW9HLH5_9ACTO</name>
<evidence type="ECO:0000256" key="3">
    <source>
        <dbReference type="ARBA" id="ARBA00022723"/>
    </source>
</evidence>
<dbReference type="InterPro" id="IPR027417">
    <property type="entry name" value="P-loop_NTPase"/>
</dbReference>
<dbReference type="InterPro" id="IPR033756">
    <property type="entry name" value="YlxH/NBP35"/>
</dbReference>
<gene>
    <name evidence="10" type="ORF">R6G80_03265</name>
</gene>
<dbReference type="SUPFAM" id="SSF117916">
    <property type="entry name" value="Fe-S cluster assembly (FSCA) domain-like"/>
    <property type="match status" value="1"/>
</dbReference>
<evidence type="ECO:0000256" key="4">
    <source>
        <dbReference type="ARBA" id="ARBA00022741"/>
    </source>
</evidence>
<dbReference type="Gene3D" id="3.30.300.130">
    <property type="entry name" value="Fe-S cluster assembly (FSCA)"/>
    <property type="match status" value="1"/>
</dbReference>
<evidence type="ECO:0000313" key="10">
    <source>
        <dbReference type="EMBL" id="MDY5154743.1"/>
    </source>
</evidence>
<reference evidence="10" key="1">
    <citation type="submission" date="2023-10" db="EMBL/GenBank/DDBJ databases">
        <title>Whole Genome based description of the genera Actinobaculum and Actinotignum reveals a complex phylogenetic relationship within the species included in the genus Actinotignum.</title>
        <authorList>
            <person name="Jensen C.S."/>
            <person name="Dargis R."/>
            <person name="Kemp M."/>
            <person name="Christensen J.J."/>
        </authorList>
    </citation>
    <scope>NUCLEOTIDE SEQUENCE</scope>
    <source>
        <strain evidence="10">SLA_B511</strain>
    </source>
</reference>
<feature type="binding site" evidence="8">
    <location>
        <begin position="118"/>
        <end position="125"/>
    </location>
    <ligand>
        <name>ATP</name>
        <dbReference type="ChEBI" id="CHEBI:30616"/>
    </ligand>
</feature>
<comment type="subunit">
    <text evidence="8">Homodimer.</text>
</comment>
<dbReference type="GO" id="GO:0051539">
    <property type="term" value="F:4 iron, 4 sulfur cluster binding"/>
    <property type="evidence" value="ECO:0007669"/>
    <property type="project" value="TreeGrafter"/>
</dbReference>
<comment type="similarity">
    <text evidence="2">In the C-terminal section; belongs to the Mrp/NBP35 ATP-binding proteins family.</text>
</comment>
<dbReference type="InterPro" id="IPR019591">
    <property type="entry name" value="Mrp/NBP35_ATP-bd"/>
</dbReference>
<dbReference type="InterPro" id="IPR000808">
    <property type="entry name" value="Mrp-like_CS"/>
</dbReference>
<evidence type="ECO:0000313" key="11">
    <source>
        <dbReference type="Proteomes" id="UP001281731"/>
    </source>
</evidence>
<dbReference type="EMBL" id="JAWNGC010000003">
    <property type="protein sequence ID" value="MDY5154743.1"/>
    <property type="molecule type" value="Genomic_DNA"/>
</dbReference>
<sequence length="362" mass="39468">MVTREHILKALSSIIDPELRHPITELDMVHHVTITNTGKVEVTILLTTARCPRSEEIEREVREKIESLGVTDVHVTMGVMTGLQIQKLQEKLKAGRATRNIPFAKENSPTYVIAIASGKGGVGKSTVAANLAVTLAKKGASVGLIDADIYGFSIPSMLGVDTPAQQLNGMIIPPVAHGIKIMSIGMFVPDGSPVVWRGPMLHKALEQFFADVYWGDLDFIILDLPPGTGDVTISISQLLPYAHILVVTTPQTAAADVALRAGSVSKQTEQKTVGVVENMSYMEMPDGTRNYIFGKDGGKNIARKLTKNLGYDIPLLAQIPFETDIREGGDVGEPFTLDIRTSRARKEFEQLADYFMKTRQTS</sequence>
<dbReference type="InterPro" id="IPR002744">
    <property type="entry name" value="MIP18-like"/>
</dbReference>
<keyword evidence="4 8" id="KW-0547">Nucleotide-binding</keyword>
<evidence type="ECO:0000259" key="9">
    <source>
        <dbReference type="Pfam" id="PF01883"/>
    </source>
</evidence>
<dbReference type="PANTHER" id="PTHR42961:SF2">
    <property type="entry name" value="IRON-SULFUR PROTEIN NUBPL"/>
    <property type="match status" value="1"/>
</dbReference>
<keyword evidence="8" id="KW-0378">Hydrolase</keyword>
<dbReference type="Proteomes" id="UP001281731">
    <property type="component" value="Unassembled WGS sequence"/>
</dbReference>
<dbReference type="GO" id="GO:0046872">
    <property type="term" value="F:metal ion binding"/>
    <property type="evidence" value="ECO:0007669"/>
    <property type="project" value="UniProtKB-KW"/>
</dbReference>
<feature type="domain" description="MIP18 family-like" evidence="9">
    <location>
        <begin position="4"/>
        <end position="73"/>
    </location>
</feature>
<dbReference type="RefSeq" id="WP_320756411.1">
    <property type="nucleotide sequence ID" value="NZ_JAWNFQ010000004.1"/>
</dbReference>
<dbReference type="PANTHER" id="PTHR42961">
    <property type="entry name" value="IRON-SULFUR PROTEIN NUBPL"/>
    <property type="match status" value="1"/>
</dbReference>
<dbReference type="AlphaFoldDB" id="A0AAW9HLH5"/>
<protein>
    <recommendedName>
        <fullName evidence="8">Iron-sulfur cluster carrier protein</fullName>
    </recommendedName>
</protein>
<evidence type="ECO:0000256" key="2">
    <source>
        <dbReference type="ARBA" id="ARBA00008205"/>
    </source>
</evidence>
<keyword evidence="3 8" id="KW-0479">Metal-binding</keyword>
<dbReference type="CDD" id="cd02037">
    <property type="entry name" value="Mrp_NBP35"/>
    <property type="match status" value="1"/>
</dbReference>
<keyword evidence="6 8" id="KW-0408">Iron</keyword>
<evidence type="ECO:0000256" key="1">
    <source>
        <dbReference type="ARBA" id="ARBA00007352"/>
    </source>
</evidence>
<dbReference type="GO" id="GO:0140663">
    <property type="term" value="F:ATP-dependent FeS chaperone activity"/>
    <property type="evidence" value="ECO:0007669"/>
    <property type="project" value="InterPro"/>
</dbReference>
<dbReference type="Gene3D" id="3.40.50.300">
    <property type="entry name" value="P-loop containing nucleotide triphosphate hydrolases"/>
    <property type="match status" value="1"/>
</dbReference>
<comment type="function">
    <text evidence="8">Binds and transfers iron-sulfur (Fe-S) clusters to target apoproteins. Can hydrolyze ATP.</text>
</comment>
<evidence type="ECO:0000256" key="5">
    <source>
        <dbReference type="ARBA" id="ARBA00022840"/>
    </source>
</evidence>
<dbReference type="Pfam" id="PF01883">
    <property type="entry name" value="FeS_assembly_P"/>
    <property type="match status" value="1"/>
</dbReference>
<dbReference type="SUPFAM" id="SSF52540">
    <property type="entry name" value="P-loop containing nucleoside triphosphate hydrolases"/>
    <property type="match status" value="1"/>
</dbReference>
<accession>A0AAW9HLH5</accession>
<dbReference type="GO" id="GO:0016887">
    <property type="term" value="F:ATP hydrolysis activity"/>
    <property type="evidence" value="ECO:0007669"/>
    <property type="project" value="UniProtKB-UniRule"/>
</dbReference>
<evidence type="ECO:0000256" key="7">
    <source>
        <dbReference type="ARBA" id="ARBA00023014"/>
    </source>
</evidence>
<dbReference type="InterPro" id="IPR044304">
    <property type="entry name" value="NUBPL-like"/>
</dbReference>
<dbReference type="HAMAP" id="MF_02040">
    <property type="entry name" value="Mrp_NBP35"/>
    <property type="match status" value="1"/>
</dbReference>
<dbReference type="FunFam" id="3.40.50.300:FF:001119">
    <property type="entry name" value="Iron-sulfur cluster carrier protein"/>
    <property type="match status" value="1"/>
</dbReference>
<dbReference type="PROSITE" id="PS01215">
    <property type="entry name" value="MRP"/>
    <property type="match status" value="1"/>
</dbReference>
<keyword evidence="7 8" id="KW-0411">Iron-sulfur</keyword>
<keyword evidence="5 8" id="KW-0067">ATP-binding</keyword>
<dbReference type="InterPro" id="IPR034904">
    <property type="entry name" value="FSCA_dom_sf"/>
</dbReference>
<evidence type="ECO:0000256" key="6">
    <source>
        <dbReference type="ARBA" id="ARBA00023004"/>
    </source>
</evidence>
<proteinExistence type="inferred from homology"/>
<dbReference type="Pfam" id="PF10609">
    <property type="entry name" value="ParA"/>
    <property type="match status" value="1"/>
</dbReference>
<comment type="caution">
    <text evidence="10">The sequence shown here is derived from an EMBL/GenBank/DDBJ whole genome shotgun (WGS) entry which is preliminary data.</text>
</comment>
<comment type="similarity">
    <text evidence="8">Belongs to the Mrp/NBP35 ATP-binding proteins family.</text>
</comment>
<dbReference type="GO" id="GO:0016226">
    <property type="term" value="P:iron-sulfur cluster assembly"/>
    <property type="evidence" value="ECO:0007669"/>
    <property type="project" value="InterPro"/>
</dbReference>
<dbReference type="GO" id="GO:0005524">
    <property type="term" value="F:ATP binding"/>
    <property type="evidence" value="ECO:0007669"/>
    <property type="project" value="UniProtKB-UniRule"/>
</dbReference>
<comment type="similarity">
    <text evidence="1">In the N-terminal section; belongs to the MIP18 family.</text>
</comment>
<evidence type="ECO:0000256" key="8">
    <source>
        <dbReference type="HAMAP-Rule" id="MF_02040"/>
    </source>
</evidence>
<organism evidence="10 11">
    <name type="scientific">Actinotignum urinale</name>
    <dbReference type="NCBI Taxonomy" id="190146"/>
    <lineage>
        <taxon>Bacteria</taxon>
        <taxon>Bacillati</taxon>
        <taxon>Actinomycetota</taxon>
        <taxon>Actinomycetes</taxon>
        <taxon>Actinomycetales</taxon>
        <taxon>Actinomycetaceae</taxon>
        <taxon>Actinotignum</taxon>
    </lineage>
</organism>